<evidence type="ECO:0000256" key="1">
    <source>
        <dbReference type="SAM" id="Phobius"/>
    </source>
</evidence>
<dbReference type="Proteomes" id="UP000250416">
    <property type="component" value="Unassembled WGS sequence"/>
</dbReference>
<sequence length="54" mass="5660">MAIFWLALMSVLNGCLEILGTLLGTALAATFVCFLIAALVAAIVEMFKDEGLAV</sequence>
<feature type="transmembrane region" description="Helical" evidence="1">
    <location>
        <begin position="26"/>
        <end position="47"/>
    </location>
</feature>
<protein>
    <submittedName>
        <fullName evidence="2">Uncharacterized protein</fullName>
    </submittedName>
</protein>
<keyword evidence="1" id="KW-0472">Membrane</keyword>
<evidence type="ECO:0000313" key="3">
    <source>
        <dbReference type="Proteomes" id="UP000250416"/>
    </source>
</evidence>
<name>A0AAE8T7A9_BURCE</name>
<keyword evidence="1" id="KW-0812">Transmembrane</keyword>
<proteinExistence type="predicted"/>
<evidence type="ECO:0000313" key="2">
    <source>
        <dbReference type="EMBL" id="SQA61200.1"/>
    </source>
</evidence>
<dbReference type="EMBL" id="UARD01000059">
    <property type="protein sequence ID" value="SQA61200.1"/>
    <property type="molecule type" value="Genomic_DNA"/>
</dbReference>
<gene>
    <name evidence="2" type="ORF">NCTC10661_06977</name>
</gene>
<reference evidence="2 3" key="1">
    <citation type="submission" date="2018-06" db="EMBL/GenBank/DDBJ databases">
        <authorList>
            <consortium name="Pathogen Informatics"/>
            <person name="Doyle S."/>
        </authorList>
    </citation>
    <scope>NUCLEOTIDE SEQUENCE [LARGE SCALE GENOMIC DNA]</scope>
    <source>
        <strain evidence="2 3">NCTC10661</strain>
    </source>
</reference>
<dbReference type="RefSeq" id="WP_155627568.1">
    <property type="nucleotide sequence ID" value="NZ_CADEUP010000004.1"/>
</dbReference>
<comment type="caution">
    <text evidence="2">The sequence shown here is derived from an EMBL/GenBank/DDBJ whole genome shotgun (WGS) entry which is preliminary data.</text>
</comment>
<organism evidence="2 3">
    <name type="scientific">Burkholderia cepacia</name>
    <name type="common">Pseudomonas cepacia</name>
    <dbReference type="NCBI Taxonomy" id="292"/>
    <lineage>
        <taxon>Bacteria</taxon>
        <taxon>Pseudomonadati</taxon>
        <taxon>Pseudomonadota</taxon>
        <taxon>Betaproteobacteria</taxon>
        <taxon>Burkholderiales</taxon>
        <taxon>Burkholderiaceae</taxon>
        <taxon>Burkholderia</taxon>
        <taxon>Burkholderia cepacia complex</taxon>
    </lineage>
</organism>
<dbReference type="AlphaFoldDB" id="A0AAE8T7A9"/>
<accession>A0AAE8T7A9</accession>
<keyword evidence="1" id="KW-1133">Transmembrane helix</keyword>